<dbReference type="InterPro" id="IPR001623">
    <property type="entry name" value="DnaJ_domain"/>
</dbReference>
<dbReference type="Gene3D" id="1.25.40.10">
    <property type="entry name" value="Tetratricopeptide repeat domain"/>
    <property type="match status" value="1"/>
</dbReference>
<evidence type="ECO:0000313" key="6">
    <source>
        <dbReference type="EMBL" id="ACY19236.1"/>
    </source>
</evidence>
<dbReference type="Pfam" id="PF00226">
    <property type="entry name" value="DnaJ"/>
    <property type="match status" value="1"/>
</dbReference>
<dbReference type="PANTHER" id="PTHR45188:SF2">
    <property type="entry name" value="DNAJ HOMOLOG SUBFAMILY C MEMBER 7"/>
    <property type="match status" value="1"/>
</dbReference>
<dbReference type="SMART" id="SM00271">
    <property type="entry name" value="DnaJ"/>
    <property type="match status" value="1"/>
</dbReference>
<dbReference type="InterPro" id="IPR013105">
    <property type="entry name" value="TPR_2"/>
</dbReference>
<feature type="region of interest" description="Disordered" evidence="4">
    <location>
        <begin position="243"/>
        <end position="385"/>
    </location>
</feature>
<evidence type="ECO:0000256" key="1">
    <source>
        <dbReference type="ARBA" id="ARBA00022737"/>
    </source>
</evidence>
<sequence length="645" mass="69771">MTVVSRGHVSDRPFARSIYWIAAKQFTGELVMTQDGQSCRLAWEHGLIVAADSDVPSDSFARVALTAGLVTSTQISAVIREVTLSRRGQLEVLREVARLSPEQVNTIEKRAFAQRALRIFALERASFVLDNELSLARDPDLPTLSVRWLLYQGVRTHYSEERLRKEMSAVDGMRFRLAASAGTQLSEFGVGLPVRRWLGTLGQSGSSGQSLDEVFASCSELSRKEVLAALYALLAADAIEATGERRPRAKSTTAPGAAPPPNRSAAPAQPATASPSRPYTRPTNTQTPALGQPTAVIAPSDDDRGAGRTVPIPRVAKRPPGAVPAPSPSAAVEAAPGAPLSAADSGPAARGSEDGEGPDPVSPSGVAARAVKIKRTRRRTSLQPVSSSELRRLVAAKVEQMGLGVDHYALLGVDAEASDEAIRDAYFELAGKLHPDRLRAVGINDLALESQRVCAEINLAFGVLSNRDKRAEYDASKSGAEGVDTRDPEAAAEAVLAAEQHFRRGEWALRRQRWEEALEQFERAATLAPKETDHQVMFAWARWCATEAKSEIAGDVVSTLETALRNAPRNRAALYYRGRVGAALGDTERALRCFRRVVEIDPSYQDARLQARLLESRQNESGLLGRIKQTGRVFKLGSNKKPGDK</sequence>
<reference evidence="6 7" key="1">
    <citation type="journal article" date="2010" name="Stand. Genomic Sci.">
        <title>Complete genome sequence of Haliangium ochraceum type strain (SMP-2).</title>
        <authorList>
            <consortium name="US DOE Joint Genome Institute (JGI-PGF)"/>
            <person name="Ivanova N."/>
            <person name="Daum C."/>
            <person name="Lang E."/>
            <person name="Abt B."/>
            <person name="Kopitz M."/>
            <person name="Saunders E."/>
            <person name="Lapidus A."/>
            <person name="Lucas S."/>
            <person name="Glavina Del Rio T."/>
            <person name="Nolan M."/>
            <person name="Tice H."/>
            <person name="Copeland A."/>
            <person name="Cheng J.F."/>
            <person name="Chen F."/>
            <person name="Bruce D."/>
            <person name="Goodwin L."/>
            <person name="Pitluck S."/>
            <person name="Mavromatis K."/>
            <person name="Pati A."/>
            <person name="Mikhailova N."/>
            <person name="Chen A."/>
            <person name="Palaniappan K."/>
            <person name="Land M."/>
            <person name="Hauser L."/>
            <person name="Chang Y.J."/>
            <person name="Jeffries C.D."/>
            <person name="Detter J.C."/>
            <person name="Brettin T."/>
            <person name="Rohde M."/>
            <person name="Goker M."/>
            <person name="Bristow J."/>
            <person name="Markowitz V."/>
            <person name="Eisen J.A."/>
            <person name="Hugenholtz P."/>
            <person name="Kyrpides N.C."/>
            <person name="Klenk H.P."/>
        </authorList>
    </citation>
    <scope>NUCLEOTIDE SEQUENCE [LARGE SCALE GENOMIC DNA]</scope>
    <source>
        <strain evidence="7">DSM 14365 / CIP 107738 / JCM 11303 / AJ 13395 / SMP-2</strain>
    </source>
</reference>
<keyword evidence="7" id="KW-1185">Reference proteome</keyword>
<evidence type="ECO:0000256" key="2">
    <source>
        <dbReference type="ARBA" id="ARBA00022803"/>
    </source>
</evidence>
<keyword evidence="1" id="KW-0677">Repeat</keyword>
<dbReference type="eggNOG" id="COG3266">
    <property type="taxonomic scope" value="Bacteria"/>
</dbReference>
<dbReference type="Pfam" id="PF13432">
    <property type="entry name" value="TPR_16"/>
    <property type="match status" value="1"/>
</dbReference>
<evidence type="ECO:0000256" key="4">
    <source>
        <dbReference type="SAM" id="MobiDB-lite"/>
    </source>
</evidence>
<dbReference type="InterPro" id="IPR036869">
    <property type="entry name" value="J_dom_sf"/>
</dbReference>
<feature type="repeat" description="TPR" evidence="3">
    <location>
        <begin position="571"/>
        <end position="604"/>
    </location>
</feature>
<dbReference type="PANTHER" id="PTHR45188">
    <property type="entry name" value="DNAJ PROTEIN P58IPK HOMOLOG"/>
    <property type="match status" value="1"/>
</dbReference>
<dbReference type="Gene3D" id="1.10.287.110">
    <property type="entry name" value="DnaJ domain"/>
    <property type="match status" value="1"/>
</dbReference>
<protein>
    <submittedName>
        <fullName evidence="6">Heat shock protein DnaJ domain protein</fullName>
    </submittedName>
</protein>
<dbReference type="PROSITE" id="PS50076">
    <property type="entry name" value="DNAJ_2"/>
    <property type="match status" value="1"/>
</dbReference>
<dbReference type="eggNOG" id="COG0457">
    <property type="taxonomic scope" value="Bacteria"/>
</dbReference>
<dbReference type="HOGENOM" id="CLU_424391_0_0_7"/>
<dbReference type="Proteomes" id="UP000001880">
    <property type="component" value="Chromosome"/>
</dbReference>
<dbReference type="SUPFAM" id="SSF48452">
    <property type="entry name" value="TPR-like"/>
    <property type="match status" value="1"/>
</dbReference>
<dbReference type="eggNOG" id="COG0484">
    <property type="taxonomic scope" value="Bacteria"/>
</dbReference>
<accession>D0LUB3</accession>
<feature type="compositionally biased region" description="Low complexity" evidence="4">
    <location>
        <begin position="328"/>
        <end position="349"/>
    </location>
</feature>
<dbReference type="EMBL" id="CP001804">
    <property type="protein sequence ID" value="ACY19236.1"/>
    <property type="molecule type" value="Genomic_DNA"/>
</dbReference>
<evidence type="ECO:0000256" key="3">
    <source>
        <dbReference type="PROSITE-ProRule" id="PRU00339"/>
    </source>
</evidence>
<dbReference type="CDD" id="cd06257">
    <property type="entry name" value="DnaJ"/>
    <property type="match status" value="1"/>
</dbReference>
<evidence type="ECO:0000259" key="5">
    <source>
        <dbReference type="PROSITE" id="PS50076"/>
    </source>
</evidence>
<dbReference type="Pfam" id="PF07719">
    <property type="entry name" value="TPR_2"/>
    <property type="match status" value="1"/>
</dbReference>
<dbReference type="PRINTS" id="PR00625">
    <property type="entry name" value="JDOMAIN"/>
</dbReference>
<dbReference type="SMART" id="SM00028">
    <property type="entry name" value="TPR"/>
    <property type="match status" value="2"/>
</dbReference>
<dbReference type="PROSITE" id="PS50005">
    <property type="entry name" value="TPR"/>
    <property type="match status" value="2"/>
</dbReference>
<dbReference type="AlphaFoldDB" id="D0LUB3"/>
<organism evidence="6 7">
    <name type="scientific">Haliangium ochraceum (strain DSM 14365 / JCM 11303 / SMP-2)</name>
    <dbReference type="NCBI Taxonomy" id="502025"/>
    <lineage>
        <taxon>Bacteria</taxon>
        <taxon>Pseudomonadati</taxon>
        <taxon>Myxococcota</taxon>
        <taxon>Polyangia</taxon>
        <taxon>Haliangiales</taxon>
        <taxon>Kofleriaceae</taxon>
        <taxon>Haliangium</taxon>
    </lineage>
</organism>
<dbReference type="SUPFAM" id="SSF46565">
    <property type="entry name" value="Chaperone J-domain"/>
    <property type="match status" value="1"/>
</dbReference>
<dbReference type="InterPro" id="IPR025497">
    <property type="entry name" value="PatA-like_N"/>
</dbReference>
<dbReference type="Pfam" id="PF14332">
    <property type="entry name" value="DUF4388"/>
    <property type="match status" value="1"/>
</dbReference>
<keyword evidence="2 3" id="KW-0802">TPR repeat</keyword>
<feature type="domain" description="J" evidence="5">
    <location>
        <begin position="406"/>
        <end position="477"/>
    </location>
</feature>
<dbReference type="InterPro" id="IPR011990">
    <property type="entry name" value="TPR-like_helical_dom_sf"/>
</dbReference>
<proteinExistence type="predicted"/>
<dbReference type="KEGG" id="hoh:Hoch_6772"/>
<dbReference type="InterPro" id="IPR019734">
    <property type="entry name" value="TPR_rpt"/>
</dbReference>
<feature type="compositionally biased region" description="Basic residues" evidence="4">
    <location>
        <begin position="371"/>
        <end position="380"/>
    </location>
</feature>
<gene>
    <name evidence="6" type="ordered locus">Hoch_6772</name>
</gene>
<keyword evidence="6" id="KW-0346">Stress response</keyword>
<evidence type="ECO:0000313" key="7">
    <source>
        <dbReference type="Proteomes" id="UP000001880"/>
    </source>
</evidence>
<dbReference type="STRING" id="502025.Hoch_6772"/>
<feature type="repeat" description="TPR" evidence="3">
    <location>
        <begin position="498"/>
        <end position="531"/>
    </location>
</feature>
<name>D0LUB3_HALO1</name>
<feature type="compositionally biased region" description="Low complexity" evidence="4">
    <location>
        <begin position="263"/>
        <end position="276"/>
    </location>
</feature>